<name>A0A3N4LF10_9PEZI</name>
<evidence type="ECO:0000259" key="2">
    <source>
        <dbReference type="Pfam" id="PF24320"/>
    </source>
</evidence>
<protein>
    <recommendedName>
        <fullName evidence="2">DUF7492 domain-containing protein</fullName>
    </recommendedName>
</protein>
<accession>A0A3N4LF10</accession>
<sequence>MKFSACITTIIATLATSVQCHSWVQSLEVVGPIQNVSRVLRDPTTPHPGLGYIRAYPARVDALASNTILFPDTAFACMPQQRTQTQDAAFVRLKASPGDIVQGNYTENGHVTLPAVGQLSSGTVYWYGTSQPKVDEKLADVMQWTSDCTGGDGRGCLLSTAPFDDGTCVEKFNDPAGRTPEGILRHQQTPDGLPCASTFTIPKNVKAGSLYTVYWAWDYSEHLGPENPDPKVAKEWYSSCMDIEMVARGSQRLVRSAKFRL</sequence>
<evidence type="ECO:0000313" key="4">
    <source>
        <dbReference type="Proteomes" id="UP000277580"/>
    </source>
</evidence>
<evidence type="ECO:0000256" key="1">
    <source>
        <dbReference type="SAM" id="SignalP"/>
    </source>
</evidence>
<dbReference type="EMBL" id="ML119108">
    <property type="protein sequence ID" value="RPB16535.1"/>
    <property type="molecule type" value="Genomic_DNA"/>
</dbReference>
<dbReference type="OrthoDB" id="64281at2759"/>
<dbReference type="AlphaFoldDB" id="A0A3N4LF10"/>
<organism evidence="3 4">
    <name type="scientific">Morchella conica CCBAS932</name>
    <dbReference type="NCBI Taxonomy" id="1392247"/>
    <lineage>
        <taxon>Eukaryota</taxon>
        <taxon>Fungi</taxon>
        <taxon>Dikarya</taxon>
        <taxon>Ascomycota</taxon>
        <taxon>Pezizomycotina</taxon>
        <taxon>Pezizomycetes</taxon>
        <taxon>Pezizales</taxon>
        <taxon>Morchellaceae</taxon>
        <taxon>Morchella</taxon>
    </lineage>
</organism>
<dbReference type="InParanoid" id="A0A3N4LF10"/>
<dbReference type="InterPro" id="IPR055915">
    <property type="entry name" value="DUF7492"/>
</dbReference>
<keyword evidence="4" id="KW-1185">Reference proteome</keyword>
<feature type="domain" description="DUF7492" evidence="2">
    <location>
        <begin position="19"/>
        <end position="255"/>
    </location>
</feature>
<dbReference type="Proteomes" id="UP000277580">
    <property type="component" value="Unassembled WGS sequence"/>
</dbReference>
<proteinExistence type="predicted"/>
<evidence type="ECO:0000313" key="3">
    <source>
        <dbReference type="EMBL" id="RPB16535.1"/>
    </source>
</evidence>
<dbReference type="Pfam" id="PF24320">
    <property type="entry name" value="DUF7492"/>
    <property type="match status" value="1"/>
</dbReference>
<keyword evidence="1" id="KW-0732">Signal</keyword>
<gene>
    <name evidence="3" type="ORF">P167DRAFT_260089</name>
</gene>
<feature type="chain" id="PRO_5018207515" description="DUF7492 domain-containing protein" evidence="1">
    <location>
        <begin position="21"/>
        <end position="261"/>
    </location>
</feature>
<reference evidence="3 4" key="1">
    <citation type="journal article" date="2018" name="Nat. Ecol. Evol.">
        <title>Pezizomycetes genomes reveal the molecular basis of ectomycorrhizal truffle lifestyle.</title>
        <authorList>
            <person name="Murat C."/>
            <person name="Payen T."/>
            <person name="Noel B."/>
            <person name="Kuo A."/>
            <person name="Morin E."/>
            <person name="Chen J."/>
            <person name="Kohler A."/>
            <person name="Krizsan K."/>
            <person name="Balestrini R."/>
            <person name="Da Silva C."/>
            <person name="Montanini B."/>
            <person name="Hainaut M."/>
            <person name="Levati E."/>
            <person name="Barry K.W."/>
            <person name="Belfiori B."/>
            <person name="Cichocki N."/>
            <person name="Clum A."/>
            <person name="Dockter R.B."/>
            <person name="Fauchery L."/>
            <person name="Guy J."/>
            <person name="Iotti M."/>
            <person name="Le Tacon F."/>
            <person name="Lindquist E.A."/>
            <person name="Lipzen A."/>
            <person name="Malagnac F."/>
            <person name="Mello A."/>
            <person name="Molinier V."/>
            <person name="Miyauchi S."/>
            <person name="Poulain J."/>
            <person name="Riccioni C."/>
            <person name="Rubini A."/>
            <person name="Sitrit Y."/>
            <person name="Splivallo R."/>
            <person name="Traeger S."/>
            <person name="Wang M."/>
            <person name="Zifcakova L."/>
            <person name="Wipf D."/>
            <person name="Zambonelli A."/>
            <person name="Paolocci F."/>
            <person name="Nowrousian M."/>
            <person name="Ottonello S."/>
            <person name="Baldrian P."/>
            <person name="Spatafora J.W."/>
            <person name="Henrissat B."/>
            <person name="Nagy L.G."/>
            <person name="Aury J.M."/>
            <person name="Wincker P."/>
            <person name="Grigoriev I.V."/>
            <person name="Bonfante P."/>
            <person name="Martin F.M."/>
        </authorList>
    </citation>
    <scope>NUCLEOTIDE SEQUENCE [LARGE SCALE GENOMIC DNA]</scope>
    <source>
        <strain evidence="3 4">CCBAS932</strain>
    </source>
</reference>
<feature type="signal peptide" evidence="1">
    <location>
        <begin position="1"/>
        <end position="20"/>
    </location>
</feature>
<dbReference type="STRING" id="1392247.A0A3N4LF10"/>